<proteinExistence type="predicted"/>
<reference evidence="1 2" key="1">
    <citation type="submission" date="2016-11" db="EMBL/GenBank/DDBJ databases">
        <authorList>
            <person name="Jaros S."/>
            <person name="Januszkiewicz K."/>
            <person name="Wedrychowicz H."/>
        </authorList>
    </citation>
    <scope>NUCLEOTIDE SEQUENCE [LARGE SCALE GENOMIC DNA]</scope>
    <source>
        <strain evidence="1 2">LMG 20594</strain>
    </source>
</reference>
<feature type="non-terminal residue" evidence="1">
    <location>
        <position position="44"/>
    </location>
</feature>
<evidence type="ECO:0000313" key="1">
    <source>
        <dbReference type="EMBL" id="SHK48059.1"/>
    </source>
</evidence>
<evidence type="ECO:0000313" key="2">
    <source>
        <dbReference type="Proteomes" id="UP000184395"/>
    </source>
</evidence>
<dbReference type="EMBL" id="FRAB01000024">
    <property type="protein sequence ID" value="SHK48059.1"/>
    <property type="molecule type" value="Genomic_DNA"/>
</dbReference>
<protein>
    <submittedName>
        <fullName evidence="1">Uncharacterized protein</fullName>
    </submittedName>
</protein>
<name>A0A1M6STP5_9BURK</name>
<sequence>MWAVRIFIATLMFSRLLKYSPTEAAFLHLRGSRHKVYRIVQFQR</sequence>
<dbReference type="Proteomes" id="UP000184395">
    <property type="component" value="Unassembled WGS sequence"/>
</dbReference>
<organism evidence="1 2">
    <name type="scientific">Paraburkholderia terricola</name>
    <dbReference type="NCBI Taxonomy" id="169427"/>
    <lineage>
        <taxon>Bacteria</taxon>
        <taxon>Pseudomonadati</taxon>
        <taxon>Pseudomonadota</taxon>
        <taxon>Betaproteobacteria</taxon>
        <taxon>Burkholderiales</taxon>
        <taxon>Burkholderiaceae</taxon>
        <taxon>Paraburkholderia</taxon>
    </lineage>
</organism>
<dbReference type="AlphaFoldDB" id="A0A1M6STP5"/>
<gene>
    <name evidence="1" type="ORF">SAMN05192548_10241</name>
</gene>
<accession>A0A1M6STP5</accession>